<gene>
    <name evidence="2" type="ORF">PFISCL1PPCAC_26619</name>
</gene>
<keyword evidence="3" id="KW-1185">Reference proteome</keyword>
<dbReference type="EMBL" id="BTSY01000007">
    <property type="protein sequence ID" value="GMT35322.1"/>
    <property type="molecule type" value="Genomic_DNA"/>
</dbReference>
<name>A0AAV5WZZ2_9BILA</name>
<reference evidence="2" key="1">
    <citation type="submission" date="2023-10" db="EMBL/GenBank/DDBJ databases">
        <title>Genome assembly of Pristionchus species.</title>
        <authorList>
            <person name="Yoshida K."/>
            <person name="Sommer R.J."/>
        </authorList>
    </citation>
    <scope>NUCLEOTIDE SEQUENCE</scope>
    <source>
        <strain evidence="2">RS5133</strain>
    </source>
</reference>
<feature type="chain" id="PRO_5043372108" description="Secreted protein" evidence="1">
    <location>
        <begin position="21"/>
        <end position="220"/>
    </location>
</feature>
<evidence type="ECO:0008006" key="4">
    <source>
        <dbReference type="Google" id="ProtNLM"/>
    </source>
</evidence>
<evidence type="ECO:0000313" key="3">
    <source>
        <dbReference type="Proteomes" id="UP001432322"/>
    </source>
</evidence>
<dbReference type="PANTHER" id="PTHR34311:SF10">
    <property type="entry name" value="NEMATODE SPECIFIC PEPTIDE FAMILY-RELATED"/>
    <property type="match status" value="1"/>
</dbReference>
<feature type="non-terminal residue" evidence="2">
    <location>
        <position position="220"/>
    </location>
</feature>
<protein>
    <recommendedName>
        <fullName evidence="4">Secreted protein</fullName>
    </recommendedName>
</protein>
<accession>A0AAV5WZZ2</accession>
<feature type="signal peptide" evidence="1">
    <location>
        <begin position="1"/>
        <end position="20"/>
    </location>
</feature>
<evidence type="ECO:0000313" key="2">
    <source>
        <dbReference type="EMBL" id="GMT35322.1"/>
    </source>
</evidence>
<dbReference type="AlphaFoldDB" id="A0AAV5WZZ2"/>
<comment type="caution">
    <text evidence="2">The sequence shown here is derived from an EMBL/GenBank/DDBJ whole genome shotgun (WGS) entry which is preliminary data.</text>
</comment>
<dbReference type="PANTHER" id="PTHR34311">
    <property type="entry name" value="PROTEIN CBG21698-RELATED"/>
    <property type="match status" value="1"/>
</dbReference>
<evidence type="ECO:0000256" key="1">
    <source>
        <dbReference type="SAM" id="SignalP"/>
    </source>
</evidence>
<proteinExistence type="predicted"/>
<sequence>MARSLGVFVLLATSIYVVAALPPTCDFDVLQRCQDTFNDALGIVEPKPWQDSNSYRTKIETIYEKTGTEGVRKVCKFFRQFKECLGPCYQQTVQIPFLVQNAGVAPAEATTYMATFNSMHYTCGAGFGTYMSNPTCFINTWKNSRVNLESVRDSFESLANLNPAAACSMANNVLTQFERAFAAATPTGCGPDSKDTQFWGCEYARTGIFTAYPQCTLSCA</sequence>
<organism evidence="2 3">
    <name type="scientific">Pristionchus fissidentatus</name>
    <dbReference type="NCBI Taxonomy" id="1538716"/>
    <lineage>
        <taxon>Eukaryota</taxon>
        <taxon>Metazoa</taxon>
        <taxon>Ecdysozoa</taxon>
        <taxon>Nematoda</taxon>
        <taxon>Chromadorea</taxon>
        <taxon>Rhabditida</taxon>
        <taxon>Rhabditina</taxon>
        <taxon>Diplogasteromorpha</taxon>
        <taxon>Diplogasteroidea</taxon>
        <taxon>Neodiplogasteridae</taxon>
        <taxon>Pristionchus</taxon>
    </lineage>
</organism>
<dbReference type="Proteomes" id="UP001432322">
    <property type="component" value="Unassembled WGS sequence"/>
</dbReference>
<keyword evidence="1" id="KW-0732">Signal</keyword>